<keyword evidence="5" id="KW-0514">Muscle protein</keyword>
<feature type="binding site" evidence="7">
    <location>
        <position position="140"/>
    </location>
    <ligand>
        <name>Ca(2+)</name>
        <dbReference type="ChEBI" id="CHEBI:29108"/>
        <label>1</label>
    </ligand>
</feature>
<dbReference type="PANTHER" id="PTHR11653:SF10">
    <property type="entry name" value="EF-HAND DOMAIN-CONTAINING PROTEIN"/>
    <property type="match status" value="1"/>
</dbReference>
<evidence type="ECO:0000313" key="11">
    <source>
        <dbReference type="EMBL" id="KAG7506069.1"/>
    </source>
</evidence>
<feature type="binding site" evidence="7">
    <location>
        <position position="144"/>
    </location>
    <ligand>
        <name>Ca(2+)</name>
        <dbReference type="ChEBI" id="CHEBI:29108"/>
        <label>1</label>
    </ligand>
</feature>
<dbReference type="PROSITE" id="PS00018">
    <property type="entry name" value="EF_HAND_1"/>
    <property type="match status" value="2"/>
</dbReference>
<feature type="binding site" evidence="7">
    <location>
        <position position="138"/>
    </location>
    <ligand>
        <name>Ca(2+)</name>
        <dbReference type="ChEBI" id="CHEBI:29108"/>
        <label>1</label>
    </ligand>
</feature>
<evidence type="ECO:0000313" key="12">
    <source>
        <dbReference type="Proteomes" id="UP000693946"/>
    </source>
</evidence>
<comment type="function">
    <text evidence="6 8">In muscle, parvalbumin is thought to be involved in relaxation after contraction. It binds two calcium ions.</text>
</comment>
<dbReference type="InterPro" id="IPR018247">
    <property type="entry name" value="EF_Hand_1_Ca_BS"/>
</dbReference>
<feature type="binding site" evidence="7">
    <location>
        <position position="103"/>
    </location>
    <ligand>
        <name>Ca(2+)</name>
        <dbReference type="ChEBI" id="CHEBI:29108"/>
        <label>1</label>
    </ligand>
</feature>
<sequence length="155" mass="17351">MRQFSNALHRKTRSLNLTNCIIAPITQSTRPLSVSSVACKATTPELKMPLTDILEQGKITAALEECKNADSFHHKQFFKTCGLTGKSHADVKKVFDIIDQDRSGFVEEDELKLFLQNFKKDARALTDKETKEFLKAGDTDNDGKIGESEFADLVK</sequence>
<comment type="caution">
    <text evidence="11">The sequence shown here is derived from an EMBL/GenBank/DDBJ whole genome shotgun (WGS) entry which is preliminary data.</text>
</comment>
<feature type="domain" description="EF-hand" evidence="10">
    <location>
        <begin position="86"/>
        <end position="121"/>
    </location>
</feature>
<dbReference type="EMBL" id="JAGKHQ010000011">
    <property type="protein sequence ID" value="KAG7506069.1"/>
    <property type="molecule type" value="Genomic_DNA"/>
</dbReference>
<evidence type="ECO:0000256" key="2">
    <source>
        <dbReference type="ARBA" id="ARBA00022723"/>
    </source>
</evidence>
<feature type="region of interest" description="Disordered" evidence="9">
    <location>
        <begin position="136"/>
        <end position="155"/>
    </location>
</feature>
<evidence type="ECO:0000256" key="3">
    <source>
        <dbReference type="ARBA" id="ARBA00022737"/>
    </source>
</evidence>
<organism evidence="11 12">
    <name type="scientific">Solea senegalensis</name>
    <name type="common">Senegalese sole</name>
    <dbReference type="NCBI Taxonomy" id="28829"/>
    <lineage>
        <taxon>Eukaryota</taxon>
        <taxon>Metazoa</taxon>
        <taxon>Chordata</taxon>
        <taxon>Craniata</taxon>
        <taxon>Vertebrata</taxon>
        <taxon>Euteleostomi</taxon>
        <taxon>Actinopterygii</taxon>
        <taxon>Neopterygii</taxon>
        <taxon>Teleostei</taxon>
        <taxon>Neoteleostei</taxon>
        <taxon>Acanthomorphata</taxon>
        <taxon>Carangaria</taxon>
        <taxon>Pleuronectiformes</taxon>
        <taxon>Pleuronectoidei</taxon>
        <taxon>Soleidae</taxon>
        <taxon>Solea</taxon>
    </lineage>
</organism>
<keyword evidence="3" id="KW-0677">Repeat</keyword>
<evidence type="ECO:0000256" key="8">
    <source>
        <dbReference type="RuleBase" id="RU368048"/>
    </source>
</evidence>
<feature type="binding site" evidence="7">
    <location>
        <position position="101"/>
    </location>
    <ligand>
        <name>Ca(2+)</name>
        <dbReference type="ChEBI" id="CHEBI:29108"/>
        <label>1</label>
    </ligand>
</feature>
<gene>
    <name evidence="11" type="ORF">JOB18_046008</name>
</gene>
<dbReference type="PROSITE" id="PS50222">
    <property type="entry name" value="EF_HAND_2"/>
    <property type="match status" value="2"/>
</dbReference>
<keyword evidence="4 7" id="KW-0106">Calcium</keyword>
<evidence type="ECO:0000256" key="1">
    <source>
        <dbReference type="ARBA" id="ARBA00009753"/>
    </source>
</evidence>
<evidence type="ECO:0000256" key="4">
    <source>
        <dbReference type="ARBA" id="ARBA00022837"/>
    </source>
</evidence>
<reference evidence="11 12" key="1">
    <citation type="journal article" date="2021" name="Sci. Rep.">
        <title>Chromosome anchoring in Senegalese sole (Solea senegalensis) reveals sex-associated markers and genome rearrangements in flatfish.</title>
        <authorList>
            <person name="Guerrero-Cozar I."/>
            <person name="Gomez-Garrido J."/>
            <person name="Berbel C."/>
            <person name="Martinez-Blanch J.F."/>
            <person name="Alioto T."/>
            <person name="Claros M.G."/>
            <person name="Gagnaire P.A."/>
            <person name="Manchado M."/>
        </authorList>
    </citation>
    <scope>NUCLEOTIDE SEQUENCE [LARGE SCALE GENOMIC DNA]</scope>
    <source>
        <strain evidence="11">Sse05_10M</strain>
    </source>
</reference>
<dbReference type="SMART" id="SM00054">
    <property type="entry name" value="EFh"/>
    <property type="match status" value="2"/>
</dbReference>
<dbReference type="CDD" id="cd16255">
    <property type="entry name" value="EFh_parvalbumin_beta"/>
    <property type="match status" value="1"/>
</dbReference>
<feature type="binding site" evidence="7">
    <location>
        <position position="105"/>
    </location>
    <ligand>
        <name>Ca(2+)</name>
        <dbReference type="ChEBI" id="CHEBI:29108"/>
        <label>1</label>
    </ligand>
</feature>
<keyword evidence="12" id="KW-1185">Reference proteome</keyword>
<feature type="binding site" evidence="7">
    <location>
        <position position="142"/>
    </location>
    <ligand>
        <name>Ca(2+)</name>
        <dbReference type="ChEBI" id="CHEBI:29108"/>
        <label>1</label>
    </ligand>
</feature>
<name>A0AAV6RLM8_SOLSE</name>
<protein>
    <recommendedName>
        <fullName evidence="8">Parvalbumin</fullName>
    </recommendedName>
</protein>
<evidence type="ECO:0000259" key="10">
    <source>
        <dbReference type="PROSITE" id="PS50222"/>
    </source>
</evidence>
<proteinExistence type="inferred from homology"/>
<keyword evidence="2 7" id="KW-0479">Metal-binding</keyword>
<dbReference type="GO" id="GO:0005509">
    <property type="term" value="F:calcium ion binding"/>
    <property type="evidence" value="ECO:0007669"/>
    <property type="project" value="UniProtKB-UniRule"/>
</dbReference>
<evidence type="ECO:0000256" key="6">
    <source>
        <dbReference type="ARBA" id="ARBA00025308"/>
    </source>
</evidence>
<dbReference type="InterPro" id="IPR002048">
    <property type="entry name" value="EF_hand_dom"/>
</dbReference>
<dbReference type="GO" id="GO:0005737">
    <property type="term" value="C:cytoplasm"/>
    <property type="evidence" value="ECO:0007669"/>
    <property type="project" value="TreeGrafter"/>
</dbReference>
<feature type="domain" description="EF-hand" evidence="10">
    <location>
        <begin position="125"/>
        <end position="155"/>
    </location>
</feature>
<comment type="similarity">
    <text evidence="1 8">Belongs to the parvalbumin family.</text>
</comment>
<evidence type="ECO:0000256" key="7">
    <source>
        <dbReference type="PIRSR" id="PIRSR608080-1"/>
    </source>
</evidence>
<feature type="binding site" evidence="7">
    <location>
        <position position="149"/>
    </location>
    <ligand>
        <name>Ca(2+)</name>
        <dbReference type="ChEBI" id="CHEBI:29108"/>
        <label>1</label>
    </ligand>
</feature>
<feature type="binding site" evidence="7">
    <location>
        <position position="110"/>
    </location>
    <ligand>
        <name>Ca(2+)</name>
        <dbReference type="ChEBI" id="CHEBI:29108"/>
        <label>1</label>
    </ligand>
</feature>
<feature type="binding site" evidence="7">
    <location>
        <position position="99"/>
    </location>
    <ligand>
        <name>Ca(2+)</name>
        <dbReference type="ChEBI" id="CHEBI:29108"/>
        <label>1</label>
    </ligand>
</feature>
<accession>A0AAV6RLM8</accession>
<evidence type="ECO:0000256" key="5">
    <source>
        <dbReference type="ARBA" id="ARBA00023179"/>
    </source>
</evidence>
<dbReference type="PANTHER" id="PTHR11653">
    <property type="entry name" value="PARVALBUMIN ALPHA"/>
    <property type="match status" value="1"/>
</dbReference>
<dbReference type="FunFam" id="1.10.238.10:FF:000060">
    <property type="entry name" value="Parvalbumin, thymic"/>
    <property type="match status" value="1"/>
</dbReference>
<dbReference type="InterPro" id="IPR008080">
    <property type="entry name" value="Parvalbumin"/>
</dbReference>
<dbReference type="Proteomes" id="UP000693946">
    <property type="component" value="Linkage Group LG19"/>
</dbReference>
<evidence type="ECO:0000256" key="9">
    <source>
        <dbReference type="SAM" id="MobiDB-lite"/>
    </source>
</evidence>
<dbReference type="AlphaFoldDB" id="A0AAV6RLM8"/>
<dbReference type="Pfam" id="PF13499">
    <property type="entry name" value="EF-hand_7"/>
    <property type="match status" value="1"/>
</dbReference>